<name>A0A377AFY5_ECOLX</name>
<organism evidence="3 4">
    <name type="scientific">Escherichia coli</name>
    <dbReference type="NCBI Taxonomy" id="562"/>
    <lineage>
        <taxon>Bacteria</taxon>
        <taxon>Pseudomonadati</taxon>
        <taxon>Pseudomonadota</taxon>
        <taxon>Gammaproteobacteria</taxon>
        <taxon>Enterobacterales</taxon>
        <taxon>Enterobacteriaceae</taxon>
        <taxon>Escherichia</taxon>
    </lineage>
</organism>
<dbReference type="Gene3D" id="1.10.287.390">
    <property type="match status" value="1"/>
</dbReference>
<dbReference type="Pfam" id="PF05932">
    <property type="entry name" value="CesT"/>
    <property type="match status" value="1"/>
</dbReference>
<dbReference type="AlphaFoldDB" id="A0A377AFY5"/>
<evidence type="ECO:0000313" key="4">
    <source>
        <dbReference type="Proteomes" id="UP000255543"/>
    </source>
</evidence>
<reference evidence="3 4" key="1">
    <citation type="submission" date="2018-06" db="EMBL/GenBank/DDBJ databases">
        <authorList>
            <consortium name="Pathogen Informatics"/>
            <person name="Doyle S."/>
        </authorList>
    </citation>
    <scope>NUCLEOTIDE SEQUENCE [LARGE SCALE GENOMIC DNA]</scope>
    <source>
        <strain evidence="3 4">NCTC8179</strain>
    </source>
</reference>
<evidence type="ECO:0000256" key="1">
    <source>
        <dbReference type="ARBA" id="ARBA00093771"/>
    </source>
</evidence>
<proteinExistence type="inferred from homology"/>
<comment type="similarity">
    <text evidence="1">Belongs to the CesT/SycH chaperone family.</text>
</comment>
<protein>
    <recommendedName>
        <fullName evidence="2">Tir chaperone</fullName>
    </recommendedName>
</protein>
<dbReference type="SUPFAM" id="SSF69635">
    <property type="entry name" value="Type III secretory system chaperone-like"/>
    <property type="match status" value="1"/>
</dbReference>
<accession>A0A377AFY5</accession>
<evidence type="ECO:0000256" key="2">
    <source>
        <dbReference type="ARBA" id="ARBA00093795"/>
    </source>
</evidence>
<gene>
    <name evidence="3" type="primary">cesT_1</name>
    <name evidence="3" type="ORF">NCTC8179_06359</name>
</gene>
<evidence type="ECO:0000313" key="3">
    <source>
        <dbReference type="EMBL" id="STL07044.1"/>
    </source>
</evidence>
<sequence length="69" mass="7895">MSSRSELLLDRFAEKIGIGSISFNENRLCSFAIDEIYYISLSDANDEYMMIYGVCGNSRQIILTSLLRF</sequence>
<dbReference type="GO" id="GO:0030254">
    <property type="term" value="P:protein secretion by the type III secretion system"/>
    <property type="evidence" value="ECO:0007669"/>
    <property type="project" value="InterPro"/>
</dbReference>
<dbReference type="Proteomes" id="UP000255543">
    <property type="component" value="Unassembled WGS sequence"/>
</dbReference>
<dbReference type="EMBL" id="UGEB01000001">
    <property type="protein sequence ID" value="STL07044.1"/>
    <property type="molecule type" value="Genomic_DNA"/>
</dbReference>
<dbReference type="InterPro" id="IPR010261">
    <property type="entry name" value="Tir_chaperone"/>
</dbReference>
<dbReference type="Gene3D" id="3.30.1460.10">
    <property type="match status" value="1"/>
</dbReference>